<sequence length="322" mass="35108">MKKLILILLIASVNDSMAQKLNVVDPVKFLALGDSYTIGESVAPAERWPVQLAEALRRKGLSCPDPTIIATTGWRTDNLKDAIQQAHLKPEYTLVSLLIGVNNYYQGKSVEAYGPEFEGLLSTAIALAGGQRAHVFVVSIPDYGYTPFGKDKQITITLGIDRFNAANKAIAIRMGVTYIDITGISRRGLADADLVAGDGLHPSGKMYTAWTALILEHLKIARPADEGNNTPTTPENGIRDARYSLKVYPNPFHDILQVQSHAAPSPNRRLSLLTSTGETIKHVLLDTQGTILIPTADLAAGTYFLSLRDQDTEVLREPIVKH</sequence>
<dbReference type="CDD" id="cd01832">
    <property type="entry name" value="SGNH_hydrolase_like_1"/>
    <property type="match status" value="1"/>
</dbReference>
<dbReference type="SUPFAM" id="SSF52266">
    <property type="entry name" value="SGNH hydrolase"/>
    <property type="match status" value="1"/>
</dbReference>
<dbReference type="EMBL" id="JAHESE010000044">
    <property type="protein sequence ID" value="MBT1711906.1"/>
    <property type="molecule type" value="Genomic_DNA"/>
</dbReference>
<evidence type="ECO:0000256" key="1">
    <source>
        <dbReference type="SAM" id="SignalP"/>
    </source>
</evidence>
<dbReference type="Gene3D" id="3.40.50.1110">
    <property type="entry name" value="SGNH hydrolase"/>
    <property type="match status" value="1"/>
</dbReference>
<organism evidence="4 5">
    <name type="scientific">Dawidia cretensis</name>
    <dbReference type="NCBI Taxonomy" id="2782350"/>
    <lineage>
        <taxon>Bacteria</taxon>
        <taxon>Pseudomonadati</taxon>
        <taxon>Bacteroidota</taxon>
        <taxon>Cytophagia</taxon>
        <taxon>Cytophagales</taxon>
        <taxon>Chryseotaleaceae</taxon>
        <taxon>Dawidia</taxon>
    </lineage>
</organism>
<dbReference type="Proteomes" id="UP001319080">
    <property type="component" value="Unassembled WGS sequence"/>
</dbReference>
<evidence type="ECO:0000313" key="4">
    <source>
        <dbReference type="EMBL" id="MBT1711906.1"/>
    </source>
</evidence>
<keyword evidence="1" id="KW-0732">Signal</keyword>
<dbReference type="Pfam" id="PF13472">
    <property type="entry name" value="Lipase_GDSL_2"/>
    <property type="match status" value="1"/>
</dbReference>
<dbReference type="GO" id="GO:0016788">
    <property type="term" value="F:hydrolase activity, acting on ester bonds"/>
    <property type="evidence" value="ECO:0007669"/>
    <property type="project" value="UniProtKB-ARBA"/>
</dbReference>
<name>A0AAP2E2L8_9BACT</name>
<gene>
    <name evidence="4" type="ORF">KK062_26930</name>
</gene>
<dbReference type="Pfam" id="PF18962">
    <property type="entry name" value="Por_Secre_tail"/>
    <property type="match status" value="1"/>
</dbReference>
<dbReference type="InterPro" id="IPR026444">
    <property type="entry name" value="Secre_tail"/>
</dbReference>
<accession>A0AAP2E2L8</accession>
<evidence type="ECO:0000313" key="5">
    <source>
        <dbReference type="Proteomes" id="UP001319080"/>
    </source>
</evidence>
<feature type="signal peptide" evidence="1">
    <location>
        <begin position="1"/>
        <end position="18"/>
    </location>
</feature>
<comment type="caution">
    <text evidence="4">The sequence shown here is derived from an EMBL/GenBank/DDBJ whole genome shotgun (WGS) entry which is preliminary data.</text>
</comment>
<dbReference type="InterPro" id="IPR013830">
    <property type="entry name" value="SGNH_hydro"/>
</dbReference>
<protein>
    <submittedName>
        <fullName evidence="4">Uncharacterized protein</fullName>
    </submittedName>
</protein>
<feature type="chain" id="PRO_5042811146" evidence="1">
    <location>
        <begin position="19"/>
        <end position="322"/>
    </location>
</feature>
<dbReference type="AlphaFoldDB" id="A0AAP2E2L8"/>
<proteinExistence type="predicted"/>
<dbReference type="InterPro" id="IPR036514">
    <property type="entry name" value="SGNH_hydro_sf"/>
</dbReference>
<evidence type="ECO:0000259" key="2">
    <source>
        <dbReference type="Pfam" id="PF13472"/>
    </source>
</evidence>
<keyword evidence="5" id="KW-1185">Reference proteome</keyword>
<reference evidence="4 5" key="1">
    <citation type="submission" date="2021-05" db="EMBL/GenBank/DDBJ databases">
        <title>A Polyphasic approach of four new species of the genus Ohtaekwangia: Ohtaekwangia histidinii sp. nov., Ohtaekwangia cretensis sp. nov., Ohtaekwangia indiensis sp. nov., Ohtaekwangia reichenbachii sp. nov. from diverse environment.</title>
        <authorList>
            <person name="Octaviana S."/>
        </authorList>
    </citation>
    <scope>NUCLEOTIDE SEQUENCE [LARGE SCALE GENOMIC DNA]</scope>
    <source>
        <strain evidence="4 5">PWU5</strain>
    </source>
</reference>
<evidence type="ECO:0000259" key="3">
    <source>
        <dbReference type="Pfam" id="PF18962"/>
    </source>
</evidence>
<dbReference type="RefSeq" id="WP_254087475.1">
    <property type="nucleotide sequence ID" value="NZ_JAHESE010000044.1"/>
</dbReference>
<feature type="domain" description="Secretion system C-terminal sorting" evidence="3">
    <location>
        <begin position="247"/>
        <end position="316"/>
    </location>
</feature>
<feature type="domain" description="SGNH hydrolase-type esterase" evidence="2">
    <location>
        <begin position="31"/>
        <end position="208"/>
    </location>
</feature>